<keyword evidence="3" id="KW-1185">Reference proteome</keyword>
<proteinExistence type="predicted"/>
<dbReference type="EMBL" id="CP048788">
    <property type="protein sequence ID" value="QJF50366.1"/>
    <property type="molecule type" value="Genomic_DNA"/>
</dbReference>
<evidence type="ECO:0000313" key="2">
    <source>
        <dbReference type="EMBL" id="QJF50366.1"/>
    </source>
</evidence>
<accession>A0A858SU04</accession>
<feature type="signal peptide" evidence="1">
    <location>
        <begin position="1"/>
        <end position="20"/>
    </location>
</feature>
<evidence type="ECO:0008006" key="4">
    <source>
        <dbReference type="Google" id="ProtNLM"/>
    </source>
</evidence>
<protein>
    <recommendedName>
        <fullName evidence="4">Cytochrome c domain-containing protein</fullName>
    </recommendedName>
</protein>
<dbReference type="RefSeq" id="WP_169639582.1">
    <property type="nucleotide sequence ID" value="NZ_CP048788.1"/>
</dbReference>
<dbReference type="Proteomes" id="UP000503308">
    <property type="component" value="Chromosome"/>
</dbReference>
<evidence type="ECO:0000313" key="3">
    <source>
        <dbReference type="Proteomes" id="UP000503308"/>
    </source>
</evidence>
<reference evidence="2 3" key="1">
    <citation type="submission" date="2020-02" db="EMBL/GenBank/DDBJ databases">
        <title>Genome sequence of Roseobacter ponti.</title>
        <authorList>
            <person name="Hollensteiner J."/>
            <person name="Schneider D."/>
            <person name="Poehlein A."/>
            <person name="Daniel R."/>
        </authorList>
    </citation>
    <scope>NUCLEOTIDE SEQUENCE [LARGE SCALE GENOMIC DNA]</scope>
    <source>
        <strain evidence="2 3">DSM 106830</strain>
    </source>
</reference>
<gene>
    <name evidence="2" type="ORF">G3256_03895</name>
</gene>
<keyword evidence="1" id="KW-0732">Signal</keyword>
<sequence length="192" mass="20926">MMREAFFVALLCGLSALPVAGETARGQALEAWARIYEVVSHPRCANCHTGPSDRPMWSGPSYRETRPHGMNIRAGESRIGAETLPCRTCHITTETGGNAAAHMAPQVADAWRLAPVEAHWFGQTSAYICTRLRDPDLNGGRTAGEIADHLGHDVILHWAWAPGGGREPAPYDLERHIADIRIWGDAGQPCPE</sequence>
<dbReference type="KEGG" id="rpon:G3256_03895"/>
<feature type="chain" id="PRO_5032347793" description="Cytochrome c domain-containing protein" evidence="1">
    <location>
        <begin position="21"/>
        <end position="192"/>
    </location>
</feature>
<name>A0A858SU04_9RHOB</name>
<organism evidence="2 3">
    <name type="scientific">Roseobacter ponti</name>
    <dbReference type="NCBI Taxonomy" id="1891787"/>
    <lineage>
        <taxon>Bacteria</taxon>
        <taxon>Pseudomonadati</taxon>
        <taxon>Pseudomonadota</taxon>
        <taxon>Alphaproteobacteria</taxon>
        <taxon>Rhodobacterales</taxon>
        <taxon>Roseobacteraceae</taxon>
        <taxon>Roseobacter</taxon>
    </lineage>
</organism>
<dbReference type="SUPFAM" id="SSF48695">
    <property type="entry name" value="Multiheme cytochromes"/>
    <property type="match status" value="1"/>
</dbReference>
<evidence type="ECO:0000256" key="1">
    <source>
        <dbReference type="SAM" id="SignalP"/>
    </source>
</evidence>
<dbReference type="AlphaFoldDB" id="A0A858SU04"/>
<dbReference type="InterPro" id="IPR036280">
    <property type="entry name" value="Multihaem_cyt_sf"/>
</dbReference>